<dbReference type="CDD" id="cd06260">
    <property type="entry name" value="DUF820-like"/>
    <property type="match status" value="1"/>
</dbReference>
<keyword evidence="2" id="KW-0540">Nuclease</keyword>
<accession>A0A1D9G8T8</accession>
<dbReference type="Gene3D" id="3.90.1570.10">
    <property type="entry name" value="tt1808, chain A"/>
    <property type="match status" value="1"/>
</dbReference>
<organism evidence="2 3">
    <name type="scientific">Moorena producens (strain JHB)</name>
    <dbReference type="NCBI Taxonomy" id="1454205"/>
    <lineage>
        <taxon>Bacteria</taxon>
        <taxon>Bacillati</taxon>
        <taxon>Cyanobacteriota</taxon>
        <taxon>Cyanophyceae</taxon>
        <taxon>Coleofasciculales</taxon>
        <taxon>Coleofasciculaceae</taxon>
        <taxon>Moorena</taxon>
    </lineage>
</organism>
<protein>
    <submittedName>
        <fullName evidence="2">Uma2 family endonuclease</fullName>
    </submittedName>
</protein>
<gene>
    <name evidence="2" type="ORF">BJP36_32495</name>
</gene>
<dbReference type="SUPFAM" id="SSF52980">
    <property type="entry name" value="Restriction endonuclease-like"/>
    <property type="match status" value="1"/>
</dbReference>
<sequence length="215" mass="24545">MLPTITPTTIDLAPGTQLRFPGTWEDYEQLLVKLGDRASIRMRFRDNQILLMAPLPEHGNQADILADLVKALLRYEGKDWQSFDPITLRQGGMPGVEPDACFYIQNYQAILGKRRLDLSQDPPPDLALEIDLTSITDINDYIPLAVPEVWIYKADTIHIYRFESGRYLEVQTSEIFPNFPVKETIPQYINRAWQFGSSVALREFMGLLGEVGSRE</sequence>
<dbReference type="InterPro" id="IPR008538">
    <property type="entry name" value="Uma2"/>
</dbReference>
<dbReference type="PANTHER" id="PTHR47152">
    <property type="entry name" value="SLR2084 PROTEIN-RELATED"/>
    <property type="match status" value="1"/>
</dbReference>
<dbReference type="Proteomes" id="UP000176944">
    <property type="component" value="Chromosome"/>
</dbReference>
<dbReference type="InterPro" id="IPR012296">
    <property type="entry name" value="Nuclease_put_TT1808"/>
</dbReference>
<evidence type="ECO:0000313" key="2">
    <source>
        <dbReference type="EMBL" id="AOY83944.1"/>
    </source>
</evidence>
<proteinExistence type="predicted"/>
<name>A0A1D9G8T8_MOOP1</name>
<dbReference type="AlphaFoldDB" id="A0A1D9G8T8"/>
<feature type="domain" description="Putative restriction endonuclease" evidence="1">
    <location>
        <begin position="24"/>
        <end position="186"/>
    </location>
</feature>
<dbReference type="InterPro" id="IPR011335">
    <property type="entry name" value="Restrct_endonuc-II-like"/>
</dbReference>
<keyword evidence="2" id="KW-0255">Endonuclease</keyword>
<evidence type="ECO:0000313" key="3">
    <source>
        <dbReference type="Proteomes" id="UP000176944"/>
    </source>
</evidence>
<reference evidence="3" key="1">
    <citation type="submission" date="2016-10" db="EMBL/GenBank/DDBJ databases">
        <title>Comparative genomics uncovers the prolific and rare metabolic potential of the cyanobacterial genus Moorea.</title>
        <authorList>
            <person name="Leao T."/>
            <person name="Castelao G."/>
            <person name="Korobeynikov A."/>
            <person name="Monroe E.A."/>
            <person name="Podell S."/>
            <person name="Glukhov E."/>
            <person name="Allen E."/>
            <person name="Gerwick W.H."/>
            <person name="Gerwick L."/>
        </authorList>
    </citation>
    <scope>NUCLEOTIDE SEQUENCE [LARGE SCALE GENOMIC DNA]</scope>
    <source>
        <strain evidence="3">JHB</strain>
    </source>
</reference>
<dbReference type="Pfam" id="PF05685">
    <property type="entry name" value="Uma2"/>
    <property type="match status" value="1"/>
</dbReference>
<keyword evidence="2" id="KW-0378">Hydrolase</keyword>
<dbReference type="EMBL" id="CP017708">
    <property type="protein sequence ID" value="AOY83944.1"/>
    <property type="molecule type" value="Genomic_DNA"/>
</dbReference>
<dbReference type="GO" id="GO:0004519">
    <property type="term" value="F:endonuclease activity"/>
    <property type="evidence" value="ECO:0007669"/>
    <property type="project" value="UniProtKB-KW"/>
</dbReference>
<dbReference type="PANTHER" id="PTHR47152:SF1">
    <property type="entry name" value="SLL1186 PROTEIN"/>
    <property type="match status" value="1"/>
</dbReference>
<evidence type="ECO:0000259" key="1">
    <source>
        <dbReference type="Pfam" id="PF05685"/>
    </source>
</evidence>